<gene>
    <name evidence="2" type="primary">pimC</name>
    <name evidence="2" type="ORF">ERS852425_00478</name>
</gene>
<dbReference type="CDD" id="cd03811">
    <property type="entry name" value="GT4_GT28_WabH-like"/>
    <property type="match status" value="1"/>
</dbReference>
<dbReference type="RefSeq" id="WP_242855474.1">
    <property type="nucleotide sequence ID" value="NZ_BAABXM010000001.1"/>
</dbReference>
<dbReference type="Proteomes" id="UP000095598">
    <property type="component" value="Unassembled WGS sequence"/>
</dbReference>
<protein>
    <submittedName>
        <fullName evidence="2">GDP-mannose-dependent alpha-(1-6)-phosphatidylinositol dimannoside mannosyltransferase</fullName>
        <ecNumber evidence="2">2.4.1.57</ecNumber>
    </submittedName>
</protein>
<dbReference type="AlphaFoldDB" id="A0A173RFL0"/>
<name>A0A173RFL0_ANAHA</name>
<dbReference type="EMBL" id="CYXT01000002">
    <property type="protein sequence ID" value="CUM76641.1"/>
    <property type="molecule type" value="Genomic_DNA"/>
</dbReference>
<dbReference type="SUPFAM" id="SSF53756">
    <property type="entry name" value="UDP-Glycosyltransferase/glycogen phosphorylase"/>
    <property type="match status" value="1"/>
</dbReference>
<keyword evidence="2" id="KW-0808">Transferase</keyword>
<sequence>MKLEKIRVLFLIHDLMHGGAEKVLLNLVNNMDHEKFDITVQTLFDVGVNKQFLSDKVHYKTCYKKMFRGNTKYFKLFSPEKLYRKYIKDDYDILVAYLEGSCTRIISGCPDKNKVKITWRHFAENEKEFLQAYRSMDEAKRIYQRFDKVVGVSQTVIDAFEDLTGLKGISTVKYNTNETDKILKLCKEPVKNPKFVEKEDVLKICGVAKVRPRKGFMRLAEAHKRLQDEGYKYHIYILGEGEEQEKIQSYLDKNQIADSFTFLGYDTNPYKYVARCDWFICPSFEEGFSTAATEALVVGTPVVTTLCSGMKEMLGENNEYGIIVENSSEGVYEGLKEVVSKPELLESYTKQAEIRGEKFSMQDTVDAVEDMLEEISNEKNFINDRNY</sequence>
<reference evidence="2 3" key="1">
    <citation type="submission" date="2015-09" db="EMBL/GenBank/DDBJ databases">
        <authorList>
            <consortium name="Pathogen Informatics"/>
        </authorList>
    </citation>
    <scope>NUCLEOTIDE SEQUENCE [LARGE SCALE GENOMIC DNA]</scope>
    <source>
        <strain evidence="2 3">2789STDY5608868</strain>
    </source>
</reference>
<dbReference type="Pfam" id="PF00534">
    <property type="entry name" value="Glycos_transf_1"/>
    <property type="match status" value="1"/>
</dbReference>
<dbReference type="PANTHER" id="PTHR12526:SF630">
    <property type="entry name" value="GLYCOSYLTRANSFERASE"/>
    <property type="match status" value="1"/>
</dbReference>
<accession>A0A173RFL0</accession>
<organism evidence="2 3">
    <name type="scientific">Anaerostipes hadrus</name>
    <dbReference type="NCBI Taxonomy" id="649756"/>
    <lineage>
        <taxon>Bacteria</taxon>
        <taxon>Bacillati</taxon>
        <taxon>Bacillota</taxon>
        <taxon>Clostridia</taxon>
        <taxon>Lachnospirales</taxon>
        <taxon>Lachnospiraceae</taxon>
        <taxon>Anaerostipes</taxon>
    </lineage>
</organism>
<dbReference type="PANTHER" id="PTHR12526">
    <property type="entry name" value="GLYCOSYLTRANSFERASE"/>
    <property type="match status" value="1"/>
</dbReference>
<proteinExistence type="predicted"/>
<feature type="domain" description="Glycosyl transferase family 1" evidence="1">
    <location>
        <begin position="194"/>
        <end position="353"/>
    </location>
</feature>
<evidence type="ECO:0000313" key="3">
    <source>
        <dbReference type="Proteomes" id="UP000095598"/>
    </source>
</evidence>
<keyword evidence="2" id="KW-0328">Glycosyltransferase</keyword>
<dbReference type="GO" id="GO:0016757">
    <property type="term" value="F:glycosyltransferase activity"/>
    <property type="evidence" value="ECO:0007669"/>
    <property type="project" value="UniProtKB-KW"/>
</dbReference>
<dbReference type="EC" id="2.4.1.57" evidence="2"/>
<dbReference type="InterPro" id="IPR001296">
    <property type="entry name" value="Glyco_trans_1"/>
</dbReference>
<evidence type="ECO:0000259" key="1">
    <source>
        <dbReference type="Pfam" id="PF00534"/>
    </source>
</evidence>
<evidence type="ECO:0000313" key="2">
    <source>
        <dbReference type="EMBL" id="CUM76641.1"/>
    </source>
</evidence>
<dbReference type="Gene3D" id="3.40.50.2000">
    <property type="entry name" value="Glycogen Phosphorylase B"/>
    <property type="match status" value="2"/>
</dbReference>